<evidence type="ECO:0000256" key="8">
    <source>
        <dbReference type="ARBA" id="ARBA00023239"/>
    </source>
</evidence>
<feature type="binding site" evidence="10">
    <location>
        <position position="214"/>
    </location>
    <ligand>
        <name>Mn(2+)</name>
        <dbReference type="ChEBI" id="CHEBI:29035"/>
    </ligand>
</feature>
<dbReference type="InterPro" id="IPR008210">
    <property type="entry name" value="PEP_carboxykinase_N"/>
</dbReference>
<dbReference type="NCBIfam" id="NF006820">
    <property type="entry name" value="PRK09344.1-2"/>
    <property type="match status" value="1"/>
</dbReference>
<dbReference type="InterPro" id="IPR001272">
    <property type="entry name" value="PEP_carboxykinase_ATP"/>
</dbReference>
<comment type="caution">
    <text evidence="10">Lacks conserved residue(s) required for the propagation of feature annotation.</text>
</comment>
<sequence length="514" mass="58143">MDKISLSDLRIINYKNIYRNLPPAKLVEIAVEKKEGIFTNTGSFVVNTGKYNGRSPDDRFIVDTPLVHNDIAWGKVNKPISEEVYENLYQKMRAYVQGKDLFVFDGFVGADRRYGYSLRVVTELANQALASSSLFIRPTEDELKNFRPEINVICLPNFKAIPEIDKTNSECFIILNYDKMTVLIGGTQYFGEIKKSIFTMMNYLLPKKNIFPMHCSANTDDNGNSAIFFGLSGTGKTTLSADIDRKLIGDDEHGWSDDGVFNFEGGCYAKTINLKRETEPQIFESLKFGAVLENVIVKENGEPDYADNSLTENTRAAYPIYFIPNAEISGKCSHPKYIIFLTADAFGVLPPVSLLSVEESMYHFVSGYTSKLAGTERGIVEPQATFSTCFGAPFMPLSPDKYAKMLKEKILKHKTKVYLLNTGWTGGPYGVGKRFNLSYTRRMVKAILTDEFGKIKFEKEEFFGLMIPTECPDVPKEVLNPINTWANKEEYKKAALNLKQRFEENFKKMNISLD</sequence>
<protein>
    <recommendedName>
        <fullName evidence="3 10">Phosphoenolpyruvate carboxykinase (ATP)</fullName>
        <shortName evidence="10">PCK</shortName>
        <shortName evidence="10">PEP carboxykinase</shortName>
        <shortName evidence="10">PEPCK</shortName>
        <ecNumber evidence="3 10">4.1.1.49</ecNumber>
    </recommendedName>
</protein>
<keyword evidence="11" id="KW-0418">Kinase</keyword>
<name>A0A101I1B9_UNCT6</name>
<evidence type="ECO:0000313" key="12">
    <source>
        <dbReference type="Proteomes" id="UP000053467"/>
    </source>
</evidence>
<dbReference type="PROSITE" id="PS00532">
    <property type="entry name" value="PEPCK_ATP"/>
    <property type="match status" value="1"/>
</dbReference>
<feature type="binding site" evidence="10">
    <location>
        <position position="54"/>
    </location>
    <ligand>
        <name>substrate</name>
    </ligand>
</feature>
<evidence type="ECO:0000256" key="4">
    <source>
        <dbReference type="ARBA" id="ARBA00022432"/>
    </source>
</evidence>
<dbReference type="GO" id="GO:0005524">
    <property type="term" value="F:ATP binding"/>
    <property type="evidence" value="ECO:0007669"/>
    <property type="project" value="UniProtKB-UniRule"/>
</dbReference>
<keyword evidence="7 10" id="KW-0067">ATP-binding</keyword>
<comment type="cofactor">
    <cofactor evidence="10">
        <name>Mn(2+)</name>
        <dbReference type="ChEBI" id="CHEBI:29035"/>
    </cofactor>
    <text evidence="10">Binds 1 Mn(2+) ion per subunit.</text>
</comment>
<comment type="similarity">
    <text evidence="2 10">Belongs to the phosphoenolpyruvate carboxykinase (ATP) family.</text>
</comment>
<dbReference type="Gene3D" id="3.40.449.10">
    <property type="entry name" value="Phosphoenolpyruvate Carboxykinase, domain 1"/>
    <property type="match status" value="1"/>
</dbReference>
<dbReference type="Gene3D" id="3.90.228.20">
    <property type="match status" value="1"/>
</dbReference>
<feature type="binding site" evidence="10">
    <location>
        <position position="189"/>
    </location>
    <ligand>
        <name>substrate</name>
    </ligand>
</feature>
<feature type="binding site" evidence="10">
    <location>
        <position position="315"/>
    </location>
    <ligand>
        <name>ATP</name>
        <dbReference type="ChEBI" id="CHEBI:30616"/>
    </ligand>
</feature>
<feature type="binding site" evidence="10">
    <location>
        <position position="440"/>
    </location>
    <ligand>
        <name>ATP</name>
        <dbReference type="ChEBI" id="CHEBI:30616"/>
    </ligand>
</feature>
<dbReference type="HAMAP" id="MF_00453">
    <property type="entry name" value="PEPCK_ATP"/>
    <property type="match status" value="1"/>
</dbReference>
<evidence type="ECO:0000256" key="6">
    <source>
        <dbReference type="ARBA" id="ARBA00022793"/>
    </source>
</evidence>
<evidence type="ECO:0000313" key="11">
    <source>
        <dbReference type="EMBL" id="KUK86828.1"/>
    </source>
</evidence>
<feature type="binding site" evidence="10">
    <location>
        <position position="315"/>
    </location>
    <ligand>
        <name>substrate</name>
    </ligand>
</feature>
<dbReference type="NCBIfam" id="TIGR00224">
    <property type="entry name" value="pckA"/>
    <property type="match status" value="1"/>
</dbReference>
<dbReference type="GO" id="GO:0016301">
    <property type="term" value="F:kinase activity"/>
    <property type="evidence" value="ECO:0007669"/>
    <property type="project" value="UniProtKB-KW"/>
</dbReference>
<dbReference type="InterPro" id="IPR015994">
    <property type="entry name" value="PEPCK_ATP_CS"/>
</dbReference>
<dbReference type="NCBIfam" id="NF006821">
    <property type="entry name" value="PRK09344.1-3"/>
    <property type="match status" value="1"/>
</dbReference>
<evidence type="ECO:0000256" key="1">
    <source>
        <dbReference type="ARBA" id="ARBA00004742"/>
    </source>
</evidence>
<feature type="binding site" evidence="10">
    <location>
        <position position="195"/>
    </location>
    <ligand>
        <name>ATP</name>
        <dbReference type="ChEBI" id="CHEBI:30616"/>
    </ligand>
</feature>
<organism evidence="11 12">
    <name type="scientific">candidate division TA06 bacterium 34_109</name>
    <dbReference type="NCBI Taxonomy" id="1635277"/>
    <lineage>
        <taxon>Bacteria</taxon>
        <taxon>Bacteria division TA06</taxon>
    </lineage>
</organism>
<feature type="binding site" evidence="10">
    <location>
        <position position="251"/>
    </location>
    <ligand>
        <name>Mn(2+)</name>
        <dbReference type="ChEBI" id="CHEBI:29035"/>
    </ligand>
</feature>
<keyword evidence="11" id="KW-0808">Transferase</keyword>
<comment type="catalytic activity">
    <reaction evidence="9 10">
        <text>oxaloacetate + ATP = phosphoenolpyruvate + ADP + CO2</text>
        <dbReference type="Rhea" id="RHEA:18617"/>
        <dbReference type="ChEBI" id="CHEBI:16452"/>
        <dbReference type="ChEBI" id="CHEBI:16526"/>
        <dbReference type="ChEBI" id="CHEBI:30616"/>
        <dbReference type="ChEBI" id="CHEBI:58702"/>
        <dbReference type="ChEBI" id="CHEBI:456216"/>
        <dbReference type="EC" id="4.1.1.49"/>
    </reaction>
</comment>
<evidence type="ECO:0000256" key="5">
    <source>
        <dbReference type="ARBA" id="ARBA00022741"/>
    </source>
</evidence>
<dbReference type="GO" id="GO:0046872">
    <property type="term" value="F:metal ion binding"/>
    <property type="evidence" value="ECO:0007669"/>
    <property type="project" value="UniProtKB-KW"/>
</dbReference>
<proteinExistence type="inferred from homology"/>
<gene>
    <name evidence="10" type="primary">pckA</name>
    <name evidence="11" type="ORF">XE03_1191</name>
</gene>
<dbReference type="GO" id="GO:0005829">
    <property type="term" value="C:cytosol"/>
    <property type="evidence" value="ECO:0007669"/>
    <property type="project" value="TreeGrafter"/>
</dbReference>
<comment type="function">
    <text evidence="10">Involved in the gluconeogenesis. Catalyzes the conversion of oxaloacetate (OAA) to phosphoenolpyruvate (PEP) through direct phosphoryl transfer between the nucleoside triphosphate and OAA.</text>
</comment>
<keyword evidence="8 10" id="KW-0456">Lyase</keyword>
<comment type="caution">
    <text evidence="11">The sequence shown here is derived from an EMBL/GenBank/DDBJ whole genome shotgun (WGS) entry which is preliminary data.</text>
</comment>
<feature type="binding site" evidence="10">
    <location>
        <position position="195"/>
    </location>
    <ligand>
        <name>substrate</name>
    </ligand>
</feature>
<dbReference type="Gene3D" id="2.170.8.10">
    <property type="entry name" value="Phosphoenolpyruvate Carboxykinase, domain 2"/>
    <property type="match status" value="1"/>
</dbReference>
<evidence type="ECO:0000256" key="10">
    <source>
        <dbReference type="HAMAP-Rule" id="MF_00453"/>
    </source>
</evidence>
<dbReference type="CDD" id="cd00484">
    <property type="entry name" value="PEPCK_ATP"/>
    <property type="match status" value="1"/>
</dbReference>
<evidence type="ECO:0000256" key="7">
    <source>
        <dbReference type="ARBA" id="ARBA00022840"/>
    </source>
</evidence>
<keyword evidence="10" id="KW-0464">Manganese</keyword>
<comment type="subcellular location">
    <subcellularLocation>
        <location evidence="10">Cytoplasm</location>
    </subcellularLocation>
</comment>
<accession>A0A101I1B9</accession>
<evidence type="ECO:0000256" key="2">
    <source>
        <dbReference type="ARBA" id="ARBA00006052"/>
    </source>
</evidence>
<dbReference type="PIRSF" id="PIRSF006294">
    <property type="entry name" value="PEP_crbxkin"/>
    <property type="match status" value="1"/>
</dbReference>
<dbReference type="PATRIC" id="fig|1635277.3.peg.1496"/>
<feature type="binding site" evidence="10">
    <location>
        <position position="279"/>
    </location>
    <ligand>
        <name>ATP</name>
        <dbReference type="ChEBI" id="CHEBI:30616"/>
    </ligand>
</feature>
<dbReference type="GO" id="GO:0004612">
    <property type="term" value="F:phosphoenolpyruvate carboxykinase (ATP) activity"/>
    <property type="evidence" value="ECO:0007669"/>
    <property type="project" value="UniProtKB-UniRule"/>
</dbReference>
<comment type="pathway">
    <text evidence="1 10">Carbohydrate biosynthesis; gluconeogenesis.</text>
</comment>
<dbReference type="AlphaFoldDB" id="A0A101I1B9"/>
<keyword evidence="6 10" id="KW-0210">Decarboxylase</keyword>
<dbReference type="PANTHER" id="PTHR30031">
    <property type="entry name" value="PHOSPHOENOLPYRUVATE CARBOXYKINASE ATP"/>
    <property type="match status" value="1"/>
</dbReference>
<dbReference type="InterPro" id="IPR013035">
    <property type="entry name" value="PEP_carboxykinase_C"/>
</dbReference>
<feature type="binding site" evidence="10">
    <location>
        <position position="195"/>
    </location>
    <ligand>
        <name>Mn(2+)</name>
        <dbReference type="ChEBI" id="CHEBI:29035"/>
    </ligand>
</feature>
<dbReference type="Pfam" id="PF01293">
    <property type="entry name" value="PEPCK_ATP"/>
    <property type="match status" value="1"/>
</dbReference>
<keyword evidence="10" id="KW-0479">Metal-binding</keyword>
<evidence type="ECO:0000256" key="9">
    <source>
        <dbReference type="ARBA" id="ARBA00047371"/>
    </source>
</evidence>
<keyword evidence="10" id="KW-0963">Cytoplasm</keyword>
<reference evidence="12" key="1">
    <citation type="journal article" date="2015" name="MBio">
        <title>Genome-Resolved Metagenomic Analysis Reveals Roles for Candidate Phyla and Other Microbial Community Members in Biogeochemical Transformations in Oil Reservoirs.</title>
        <authorList>
            <person name="Hu P."/>
            <person name="Tom L."/>
            <person name="Singh A."/>
            <person name="Thomas B.C."/>
            <person name="Baker B.J."/>
            <person name="Piceno Y.M."/>
            <person name="Andersen G.L."/>
            <person name="Banfield J.F."/>
        </authorList>
    </citation>
    <scope>NUCLEOTIDE SEQUENCE [LARGE SCALE GENOMIC DNA]</scope>
</reference>
<feature type="binding site" evidence="10">
    <location>
        <position position="214"/>
    </location>
    <ligand>
        <name>ATP</name>
        <dbReference type="ChEBI" id="CHEBI:30616"/>
    </ligand>
</feature>
<dbReference type="EC" id="4.1.1.49" evidence="3 10"/>
<dbReference type="SUPFAM" id="SSF68923">
    <property type="entry name" value="PEP carboxykinase N-terminal domain"/>
    <property type="match status" value="1"/>
</dbReference>
<dbReference type="SUPFAM" id="SSF53795">
    <property type="entry name" value="PEP carboxykinase-like"/>
    <property type="match status" value="1"/>
</dbReference>
<dbReference type="PANTHER" id="PTHR30031:SF0">
    <property type="entry name" value="PHOSPHOENOLPYRUVATE CARBOXYKINASE (ATP)"/>
    <property type="match status" value="1"/>
</dbReference>
<evidence type="ECO:0000256" key="3">
    <source>
        <dbReference type="ARBA" id="ARBA00012363"/>
    </source>
</evidence>
<dbReference type="GO" id="GO:0006094">
    <property type="term" value="P:gluconeogenesis"/>
    <property type="evidence" value="ECO:0007669"/>
    <property type="project" value="UniProtKB-UniRule"/>
</dbReference>
<dbReference type="UniPathway" id="UPA00138"/>
<keyword evidence="4 10" id="KW-0312">Gluconeogenesis</keyword>
<dbReference type="Proteomes" id="UP000053467">
    <property type="component" value="Unassembled WGS sequence"/>
</dbReference>
<dbReference type="EMBL" id="LGGX01000011">
    <property type="protein sequence ID" value="KUK86828.1"/>
    <property type="molecule type" value="Genomic_DNA"/>
</dbReference>
<feature type="binding site" evidence="10">
    <location>
        <begin position="230"/>
        <end position="238"/>
    </location>
    <ligand>
        <name>ATP</name>
        <dbReference type="ChEBI" id="CHEBI:30616"/>
    </ligand>
</feature>
<keyword evidence="11" id="KW-0670">Pyruvate</keyword>
<keyword evidence="5 10" id="KW-0547">Nucleotide-binding</keyword>